<gene>
    <name evidence="1" type="ORF">A2Y75_09045</name>
</gene>
<comment type="caution">
    <text evidence="1">The sequence shown here is derived from an EMBL/GenBank/DDBJ whole genome shotgun (WGS) entry which is preliminary data.</text>
</comment>
<evidence type="ECO:0000313" key="2">
    <source>
        <dbReference type="Proteomes" id="UP000177876"/>
    </source>
</evidence>
<organism evidence="1 2">
    <name type="scientific">Candidatus Solincola sediminis</name>
    <dbReference type="NCBI Taxonomy" id="1797199"/>
    <lineage>
        <taxon>Bacteria</taxon>
        <taxon>Bacillati</taxon>
        <taxon>Actinomycetota</taxon>
        <taxon>Candidatus Geothermincolia</taxon>
        <taxon>Candidatus Geothermincolales</taxon>
        <taxon>Candidatus Geothermincolaceae</taxon>
        <taxon>Candidatus Solincola</taxon>
    </lineage>
</organism>
<proteinExistence type="predicted"/>
<dbReference type="STRING" id="1797197.A2Y75_09045"/>
<dbReference type="AlphaFoldDB" id="A0A1F2WF35"/>
<reference evidence="1 2" key="1">
    <citation type="journal article" date="2016" name="Nat. Commun.">
        <title>Thousands of microbial genomes shed light on interconnected biogeochemical processes in an aquifer system.</title>
        <authorList>
            <person name="Anantharaman K."/>
            <person name="Brown C.T."/>
            <person name="Hug L.A."/>
            <person name="Sharon I."/>
            <person name="Castelle C.J."/>
            <person name="Probst A.J."/>
            <person name="Thomas B.C."/>
            <person name="Singh A."/>
            <person name="Wilkins M.J."/>
            <person name="Karaoz U."/>
            <person name="Brodie E.L."/>
            <person name="Williams K.H."/>
            <person name="Hubbard S.S."/>
            <person name="Banfield J.F."/>
        </authorList>
    </citation>
    <scope>NUCLEOTIDE SEQUENCE [LARGE SCALE GENOMIC DNA]</scope>
</reference>
<accession>A0A1F2WF35</accession>
<dbReference type="Proteomes" id="UP000177876">
    <property type="component" value="Unassembled WGS sequence"/>
</dbReference>
<dbReference type="EMBL" id="MELK01000053">
    <property type="protein sequence ID" value="OFW55466.1"/>
    <property type="molecule type" value="Genomic_DNA"/>
</dbReference>
<evidence type="ECO:0000313" key="1">
    <source>
        <dbReference type="EMBL" id="OFW55466.1"/>
    </source>
</evidence>
<name>A0A1F2WF35_9ACTN</name>
<protein>
    <submittedName>
        <fullName evidence="1">Uncharacterized protein</fullName>
    </submittedName>
</protein>
<sequence length="271" mass="29603">MSEIDDASPNVGVVYNGDGSQGLPYFSVFFGEEIEADELAFTAGVCSEPGTPVQKEATSYAIRLLMEFFTRIGPELILSQYRSMLQRIFRHIHLNLIKKWPDLGGLELSVLATNSSTGYAARSGHGNIYLFHDEMAKPLFPQAEGPDVPLLGTPAWQDSEIVETPLQAGDMAILLNPSAAQVMGIRDLTMILHRAPEATKASLFLSAIAERKGARGPLSAILWEVPNYQGAGILTEEGLGEAQAVELGDEGKTEHADQAKKHWLNLWRRGK</sequence>